<gene>
    <name evidence="2" type="ORF">HNR37_001651</name>
</gene>
<name>A0A7W8DHD7_9BACT</name>
<evidence type="ECO:0000256" key="1">
    <source>
        <dbReference type="SAM" id="Phobius"/>
    </source>
</evidence>
<reference evidence="2 3" key="1">
    <citation type="submission" date="2020-08" db="EMBL/GenBank/DDBJ databases">
        <title>Genomic Encyclopedia of Type Strains, Phase IV (KMG-IV): sequencing the most valuable type-strain genomes for metagenomic binning, comparative biology and taxonomic classification.</title>
        <authorList>
            <person name="Goeker M."/>
        </authorList>
    </citation>
    <scope>NUCLEOTIDE SEQUENCE [LARGE SCALE GENOMIC DNA]</scope>
    <source>
        <strain evidence="2 3">DSM 22071</strain>
    </source>
</reference>
<feature type="transmembrane region" description="Helical" evidence="1">
    <location>
        <begin position="269"/>
        <end position="287"/>
    </location>
</feature>
<dbReference type="Proteomes" id="UP000528322">
    <property type="component" value="Unassembled WGS sequence"/>
</dbReference>
<accession>A0A7W8DHD7</accession>
<dbReference type="Gene3D" id="2.130.10.10">
    <property type="entry name" value="YVTN repeat-like/Quinoprotein amine dehydrogenase"/>
    <property type="match status" value="1"/>
</dbReference>
<dbReference type="InterPro" id="IPR015943">
    <property type="entry name" value="WD40/YVTN_repeat-like_dom_sf"/>
</dbReference>
<keyword evidence="1" id="KW-0812">Transmembrane</keyword>
<dbReference type="RefSeq" id="WP_183732614.1">
    <property type="nucleotide sequence ID" value="NZ_JACHID010000009.1"/>
</dbReference>
<keyword evidence="1" id="KW-1133">Transmembrane helix</keyword>
<dbReference type="SUPFAM" id="SSF110296">
    <property type="entry name" value="Oligoxyloglucan reducing end-specific cellobiohydrolase"/>
    <property type="match status" value="1"/>
</dbReference>
<proteinExistence type="predicted"/>
<dbReference type="EMBL" id="JACHID010000009">
    <property type="protein sequence ID" value="MBB5022319.1"/>
    <property type="molecule type" value="Genomic_DNA"/>
</dbReference>
<keyword evidence="1" id="KW-0472">Membrane</keyword>
<dbReference type="InterPro" id="IPR005625">
    <property type="entry name" value="PepSY-ass_TM"/>
</dbReference>
<evidence type="ECO:0008006" key="4">
    <source>
        <dbReference type="Google" id="ProtNLM"/>
    </source>
</evidence>
<dbReference type="AlphaFoldDB" id="A0A7W8DHD7"/>
<evidence type="ECO:0000313" key="2">
    <source>
        <dbReference type="EMBL" id="MBB5022319.1"/>
    </source>
</evidence>
<dbReference type="PANTHER" id="PTHR34219">
    <property type="entry name" value="IRON-REGULATED INNER MEMBRANE PROTEIN-RELATED"/>
    <property type="match status" value="1"/>
</dbReference>
<comment type="caution">
    <text evidence="2">The sequence shown here is derived from an EMBL/GenBank/DDBJ whole genome shotgun (WGS) entry which is preliminary data.</text>
</comment>
<evidence type="ECO:0000313" key="3">
    <source>
        <dbReference type="Proteomes" id="UP000528322"/>
    </source>
</evidence>
<keyword evidence="3" id="KW-1185">Reference proteome</keyword>
<organism evidence="2 3">
    <name type="scientific">Desulfurispira natronophila</name>
    <dbReference type="NCBI Taxonomy" id="682562"/>
    <lineage>
        <taxon>Bacteria</taxon>
        <taxon>Pseudomonadati</taxon>
        <taxon>Chrysiogenota</taxon>
        <taxon>Chrysiogenia</taxon>
        <taxon>Chrysiogenales</taxon>
        <taxon>Chrysiogenaceae</taxon>
        <taxon>Desulfurispira</taxon>
    </lineage>
</organism>
<protein>
    <recommendedName>
        <fullName evidence="4">PepSY domain-containing protein</fullName>
    </recommendedName>
</protein>
<dbReference type="Pfam" id="PF03929">
    <property type="entry name" value="PepSY_TM"/>
    <property type="match status" value="1"/>
</dbReference>
<feature type="transmembrane region" description="Helical" evidence="1">
    <location>
        <begin position="17"/>
        <end position="36"/>
    </location>
</feature>
<sequence>MRLYRFLFRISKPIHKYLGLVFCLYFLAMGLSGLLLNNPGWIKSVSAPWALTPENYEPHNWNRMYLRGGTIKGDEWFLAGKPGVIYSPDGGESFAILDEGFAPSVYGRDTHSLLVQSNSNGTELYAATRSGLYHQEFSSPWSQIDLPGSSGGPVVDVLQTRAGLVALGESEVFLATDGQDEFAPVALRVESEDALRSVPLFRVLHDIHNGKILGTPGKYLIDVVALGLIFLSLSALVIWYVPWRNRRIKKWFQRPSSIFRLGWKYHLKIGIWSAVFLVALAITGALLRPPLLIAIAPYSVESSSPLLTFSQRTDGLGGKIRKGVYASRDDSIILATDGGFFRGPADFSQPLRPWHIPVPVHSMGVTVLEEIEPGAYLVGSFMGLYIWNELSAQLWRLPRLGLQEGNPYRSNDLLSAVVMEGSVPRYRVDYHDGMMPVFAKAQSFVPEMPAQIVERTPLSLWHYFFEFHNGRLFEKWLGSSYMLTHI</sequence>
<feature type="transmembrane region" description="Helical" evidence="1">
    <location>
        <begin position="219"/>
        <end position="241"/>
    </location>
</feature>